<keyword evidence="2" id="KW-1185">Reference proteome</keyword>
<protein>
    <submittedName>
        <fullName evidence="1">PEBP-like protein</fullName>
    </submittedName>
</protein>
<dbReference type="PANTHER" id="PTHR11362">
    <property type="entry name" value="PHOSPHATIDYLETHANOLAMINE-BINDING PROTEIN"/>
    <property type="match status" value="1"/>
</dbReference>
<sequence length="206" mass="22288">MANPLLASLRATHLLPSAVIPADFNPMFTLTVHFPASNTPVTVSNGTLVRVNQVREAPIISVTRLAPASSDTPTESPKAEQKVTLMLLDPDAPTPDDPKFAYWRHWVVSNISLPGNQAAAHEITGTGRTLTEYLAPGPKDESGPHRYLFLLFLESDGGLVLEKGDVGGEAFVDRRSFGVEAFVERCGLRLVAVEWMRGVGDGWVGE</sequence>
<dbReference type="CDD" id="cd00866">
    <property type="entry name" value="PEBP_euk"/>
    <property type="match status" value="1"/>
</dbReference>
<gene>
    <name evidence="1" type="ORF">C8A05DRAFT_13337</name>
</gene>
<evidence type="ECO:0000313" key="2">
    <source>
        <dbReference type="Proteomes" id="UP001303889"/>
    </source>
</evidence>
<dbReference type="GO" id="GO:0005543">
    <property type="term" value="F:phospholipid binding"/>
    <property type="evidence" value="ECO:0007669"/>
    <property type="project" value="TreeGrafter"/>
</dbReference>
<accession>A0AAN6MRT2</accession>
<dbReference type="AlphaFoldDB" id="A0AAN6MRT2"/>
<comment type="caution">
    <text evidence="1">The sequence shown here is derived from an EMBL/GenBank/DDBJ whole genome shotgun (WGS) entry which is preliminary data.</text>
</comment>
<organism evidence="1 2">
    <name type="scientific">Staphylotrichum tortipilum</name>
    <dbReference type="NCBI Taxonomy" id="2831512"/>
    <lineage>
        <taxon>Eukaryota</taxon>
        <taxon>Fungi</taxon>
        <taxon>Dikarya</taxon>
        <taxon>Ascomycota</taxon>
        <taxon>Pezizomycotina</taxon>
        <taxon>Sordariomycetes</taxon>
        <taxon>Sordariomycetidae</taxon>
        <taxon>Sordariales</taxon>
        <taxon>Chaetomiaceae</taxon>
        <taxon>Staphylotrichum</taxon>
    </lineage>
</organism>
<dbReference type="EMBL" id="MU855382">
    <property type="protein sequence ID" value="KAK3904808.1"/>
    <property type="molecule type" value="Genomic_DNA"/>
</dbReference>
<dbReference type="InterPro" id="IPR035810">
    <property type="entry name" value="PEBP_euk"/>
</dbReference>
<dbReference type="SUPFAM" id="SSF49777">
    <property type="entry name" value="PEBP-like"/>
    <property type="match status" value="1"/>
</dbReference>
<dbReference type="InterPro" id="IPR008914">
    <property type="entry name" value="PEBP"/>
</dbReference>
<reference evidence="1" key="2">
    <citation type="submission" date="2023-05" db="EMBL/GenBank/DDBJ databases">
        <authorList>
            <consortium name="Lawrence Berkeley National Laboratory"/>
            <person name="Steindorff A."/>
            <person name="Hensen N."/>
            <person name="Bonometti L."/>
            <person name="Westerberg I."/>
            <person name="Brannstrom I.O."/>
            <person name="Guillou S."/>
            <person name="Cros-Aarteil S."/>
            <person name="Calhoun S."/>
            <person name="Haridas S."/>
            <person name="Kuo A."/>
            <person name="Mondo S."/>
            <person name="Pangilinan J."/>
            <person name="Riley R."/>
            <person name="Labutti K."/>
            <person name="Andreopoulos B."/>
            <person name="Lipzen A."/>
            <person name="Chen C."/>
            <person name="Yanf M."/>
            <person name="Daum C."/>
            <person name="Ng V."/>
            <person name="Clum A."/>
            <person name="Ohm R."/>
            <person name="Martin F."/>
            <person name="Silar P."/>
            <person name="Natvig D."/>
            <person name="Lalanne C."/>
            <person name="Gautier V."/>
            <person name="Ament-Velasquez S.L."/>
            <person name="Kruys A."/>
            <person name="Hutchinson M.I."/>
            <person name="Powell A.J."/>
            <person name="Barry K."/>
            <person name="Miller A.N."/>
            <person name="Grigoriev I.V."/>
            <person name="Debuchy R."/>
            <person name="Gladieux P."/>
            <person name="Thoren M.H."/>
            <person name="Johannesson H."/>
        </authorList>
    </citation>
    <scope>NUCLEOTIDE SEQUENCE</scope>
    <source>
        <strain evidence="1">CBS 103.79</strain>
    </source>
</reference>
<name>A0AAN6MRT2_9PEZI</name>
<dbReference type="GO" id="GO:0030414">
    <property type="term" value="F:peptidase inhibitor activity"/>
    <property type="evidence" value="ECO:0007669"/>
    <property type="project" value="TreeGrafter"/>
</dbReference>
<evidence type="ECO:0000313" key="1">
    <source>
        <dbReference type="EMBL" id="KAK3904808.1"/>
    </source>
</evidence>
<dbReference type="GO" id="GO:0046578">
    <property type="term" value="P:regulation of Ras protein signal transduction"/>
    <property type="evidence" value="ECO:0007669"/>
    <property type="project" value="TreeGrafter"/>
</dbReference>
<dbReference type="PANTHER" id="PTHR11362:SF85">
    <property type="entry name" value="INHIBITOR (TFS1), PUTATIVE (AFU_ORTHOLOGUE AFUA_4G08120)-RELATED"/>
    <property type="match status" value="1"/>
</dbReference>
<dbReference type="Proteomes" id="UP001303889">
    <property type="component" value="Unassembled WGS sequence"/>
</dbReference>
<dbReference type="InterPro" id="IPR036610">
    <property type="entry name" value="PEBP-like_sf"/>
</dbReference>
<dbReference type="Pfam" id="PF01161">
    <property type="entry name" value="PBP"/>
    <property type="match status" value="1"/>
</dbReference>
<reference evidence="1" key="1">
    <citation type="journal article" date="2023" name="Mol. Phylogenet. Evol.">
        <title>Genome-scale phylogeny and comparative genomics of the fungal order Sordariales.</title>
        <authorList>
            <person name="Hensen N."/>
            <person name="Bonometti L."/>
            <person name="Westerberg I."/>
            <person name="Brannstrom I.O."/>
            <person name="Guillou S."/>
            <person name="Cros-Aarteil S."/>
            <person name="Calhoun S."/>
            <person name="Haridas S."/>
            <person name="Kuo A."/>
            <person name="Mondo S."/>
            <person name="Pangilinan J."/>
            <person name="Riley R."/>
            <person name="LaButti K."/>
            <person name="Andreopoulos B."/>
            <person name="Lipzen A."/>
            <person name="Chen C."/>
            <person name="Yan M."/>
            <person name="Daum C."/>
            <person name="Ng V."/>
            <person name="Clum A."/>
            <person name="Steindorff A."/>
            <person name="Ohm R.A."/>
            <person name="Martin F."/>
            <person name="Silar P."/>
            <person name="Natvig D.O."/>
            <person name="Lalanne C."/>
            <person name="Gautier V."/>
            <person name="Ament-Velasquez S.L."/>
            <person name="Kruys A."/>
            <person name="Hutchinson M.I."/>
            <person name="Powell A.J."/>
            <person name="Barry K."/>
            <person name="Miller A.N."/>
            <person name="Grigoriev I.V."/>
            <person name="Debuchy R."/>
            <person name="Gladieux P."/>
            <person name="Hiltunen Thoren M."/>
            <person name="Johannesson H."/>
        </authorList>
    </citation>
    <scope>NUCLEOTIDE SEQUENCE</scope>
    <source>
        <strain evidence="1">CBS 103.79</strain>
    </source>
</reference>
<dbReference type="Gene3D" id="3.90.280.10">
    <property type="entry name" value="PEBP-like"/>
    <property type="match status" value="1"/>
</dbReference>
<dbReference type="GO" id="GO:0030162">
    <property type="term" value="P:regulation of proteolysis"/>
    <property type="evidence" value="ECO:0007669"/>
    <property type="project" value="TreeGrafter"/>
</dbReference>
<proteinExistence type="predicted"/>